<name>A0A1G5K404_9FIRM</name>
<feature type="domain" description="SHS2" evidence="1">
    <location>
        <begin position="28"/>
        <end position="224"/>
    </location>
</feature>
<dbReference type="InterPro" id="IPR050696">
    <property type="entry name" value="FtsA/MreB"/>
</dbReference>
<evidence type="ECO:0000313" key="3">
    <source>
        <dbReference type="Proteomes" id="UP000198636"/>
    </source>
</evidence>
<evidence type="ECO:0000313" key="2">
    <source>
        <dbReference type="EMBL" id="SCY94810.1"/>
    </source>
</evidence>
<reference evidence="2 3" key="1">
    <citation type="submission" date="2016-10" db="EMBL/GenBank/DDBJ databases">
        <authorList>
            <person name="de Groot N.N."/>
        </authorList>
    </citation>
    <scope>NUCLEOTIDE SEQUENCE [LARGE SCALE GENOMIC DNA]</scope>
    <source>
        <strain evidence="2 3">DSM 18978</strain>
    </source>
</reference>
<dbReference type="Pfam" id="PF14450">
    <property type="entry name" value="FtsA"/>
    <property type="match status" value="1"/>
</dbReference>
<dbReference type="SUPFAM" id="SSF53067">
    <property type="entry name" value="Actin-like ATPase domain"/>
    <property type="match status" value="2"/>
</dbReference>
<dbReference type="STRING" id="1120976.SAMN03080606_03204"/>
<sequence>MQKYVIWNVSLERMSFMEKNNLNRESMIFALDIGTRSVVGLLGAYKDQKITIHHSAMEFHQTRAMYDGQIHDIEGVVQVARNVKEQLEDKIGYQLKEVAIAAAGRALKTCRVEVEKEIDEGKAIDKHLINSLEIEALQMAQMMLEEESNELTNYFCIGHTIVNNYLNDGLITNLLGHRGKKVKIDVLATFLPHLVVDSLYTVMAKIGLEVSYMTLEPIAAIEVAVPQNVRLLNIALVDIGAGTSDIAITKDGTVVAYGMTSTAGDEITEAIAKAYLLDFDSAEKLKCNLYKDDIQQFTDIIGITHEIKSKDILSTIKHSIKAIAEDICNNIVIQNGKAPSVVFLIGGGSLLPGLPEIIAEKLEIPLERVTVRGVKMIQNLEANELIIEGPEGITPIGILAKAIDSKSKDFVEITVNDEKIKLFQSKQLKVSDALVLTGFSPRELIPKRGKSIQIIINGQEKLISGEYGEVAEIFINNKKANLDAIISNDDKIRIVSAKEGKDASPLINDVIDVTKAIKVNGKKMRKIYEIWVNDQLVDELYHIKNSDSIITKEINSIADLCEYLKLDIEKNKFSINGTCALANEKITSNDAIIIDEITDEIKQSDNNDNVLEVIYNGSPLQIIKDKKTMIFVDIFNYIDFDRNKIKGKLVIMLNGESAIYTAPINNGDEIIVRWE</sequence>
<dbReference type="GO" id="GO:0051301">
    <property type="term" value="P:cell division"/>
    <property type="evidence" value="ECO:0007669"/>
    <property type="project" value="UniProtKB-KW"/>
</dbReference>
<protein>
    <submittedName>
        <fullName evidence="2">Cell division protein FtsA</fullName>
    </submittedName>
</protein>
<dbReference type="Gene3D" id="3.30.420.40">
    <property type="match status" value="2"/>
</dbReference>
<proteinExistence type="predicted"/>
<keyword evidence="2" id="KW-0132">Cell division</keyword>
<dbReference type="InterPro" id="IPR003494">
    <property type="entry name" value="SHS2_FtsA"/>
</dbReference>
<evidence type="ECO:0000259" key="1">
    <source>
        <dbReference type="SMART" id="SM00842"/>
    </source>
</evidence>
<accession>A0A1G5K404</accession>
<dbReference type="SMART" id="SM00842">
    <property type="entry name" value="FtsA"/>
    <property type="match status" value="1"/>
</dbReference>
<dbReference type="AlphaFoldDB" id="A0A1G5K404"/>
<dbReference type="CDD" id="cd24004">
    <property type="entry name" value="ASKHA_NBD_PilM-like"/>
    <property type="match status" value="1"/>
</dbReference>
<dbReference type="Proteomes" id="UP000198636">
    <property type="component" value="Unassembled WGS sequence"/>
</dbReference>
<organism evidence="2 3">
    <name type="scientific">Alkaliphilus peptidifermentans DSM 18978</name>
    <dbReference type="NCBI Taxonomy" id="1120976"/>
    <lineage>
        <taxon>Bacteria</taxon>
        <taxon>Bacillati</taxon>
        <taxon>Bacillota</taxon>
        <taxon>Clostridia</taxon>
        <taxon>Peptostreptococcales</taxon>
        <taxon>Natronincolaceae</taxon>
        <taxon>Alkaliphilus</taxon>
    </lineage>
</organism>
<dbReference type="OrthoDB" id="9768127at2"/>
<gene>
    <name evidence="2" type="ORF">SAMN03080606_03204</name>
</gene>
<keyword evidence="2" id="KW-0131">Cell cycle</keyword>
<keyword evidence="3" id="KW-1185">Reference proteome</keyword>
<dbReference type="PANTHER" id="PTHR32432">
    <property type="entry name" value="CELL DIVISION PROTEIN FTSA-RELATED"/>
    <property type="match status" value="1"/>
</dbReference>
<dbReference type="InterPro" id="IPR043129">
    <property type="entry name" value="ATPase_NBD"/>
</dbReference>
<dbReference type="EMBL" id="FMUS01000023">
    <property type="protein sequence ID" value="SCY94810.1"/>
    <property type="molecule type" value="Genomic_DNA"/>
</dbReference>
<dbReference type="PANTHER" id="PTHR32432:SF3">
    <property type="entry name" value="ETHANOLAMINE UTILIZATION PROTEIN EUTJ"/>
    <property type="match status" value="1"/>
</dbReference>